<evidence type="ECO:0000313" key="3">
    <source>
        <dbReference type="Proteomes" id="UP000295198"/>
    </source>
</evidence>
<reference evidence="2 3" key="1">
    <citation type="submission" date="2019-01" db="EMBL/GenBank/DDBJ databases">
        <title>Nocardioides guangzhouensis sp. nov., an actinobacterium isolated from soil.</title>
        <authorList>
            <person name="Fu Y."/>
            <person name="Cai Y."/>
            <person name="Lin Z."/>
            <person name="Chen P."/>
        </authorList>
    </citation>
    <scope>NUCLEOTIDE SEQUENCE [LARGE SCALE GENOMIC DNA]</scope>
    <source>
        <strain evidence="2 3">130</strain>
    </source>
</reference>
<dbReference type="EMBL" id="SDKM01000007">
    <property type="protein sequence ID" value="RYP87285.1"/>
    <property type="molecule type" value="Genomic_DNA"/>
</dbReference>
<sequence length="131" mass="13018">MTGRRTRSPSGRTGSRRTRGHEAGSASLLVVALTGLLLLLGLAAAFVTATAAAHRHAQSAADLVALAGAVAHQSGEDACVRAGSVASGNDATLAACALRGDDVLVTVEVPSPELAGHTFTVRGKARAGPSP</sequence>
<organism evidence="2 3">
    <name type="scientific">Nocardioides guangzhouensis</name>
    <dbReference type="NCBI Taxonomy" id="2497878"/>
    <lineage>
        <taxon>Bacteria</taxon>
        <taxon>Bacillati</taxon>
        <taxon>Actinomycetota</taxon>
        <taxon>Actinomycetes</taxon>
        <taxon>Propionibacteriales</taxon>
        <taxon>Nocardioidaceae</taxon>
        <taxon>Nocardioides</taxon>
    </lineage>
</organism>
<proteinExistence type="predicted"/>
<dbReference type="OrthoDB" id="3791018at2"/>
<evidence type="ECO:0000256" key="1">
    <source>
        <dbReference type="SAM" id="MobiDB-lite"/>
    </source>
</evidence>
<accession>A0A4Q4ZHI8</accession>
<dbReference type="Proteomes" id="UP000295198">
    <property type="component" value="Unassembled WGS sequence"/>
</dbReference>
<dbReference type="AlphaFoldDB" id="A0A4Q4ZHI8"/>
<dbReference type="NCBIfam" id="TIGR03816">
    <property type="entry name" value="tadE_like_DECH"/>
    <property type="match status" value="1"/>
</dbReference>
<name>A0A4Q4ZHI8_9ACTN</name>
<comment type="caution">
    <text evidence="2">The sequence shown here is derived from an EMBL/GenBank/DDBJ whole genome shotgun (WGS) entry which is preliminary data.</text>
</comment>
<keyword evidence="3" id="KW-1185">Reference proteome</keyword>
<evidence type="ECO:0000313" key="2">
    <source>
        <dbReference type="EMBL" id="RYP87285.1"/>
    </source>
</evidence>
<dbReference type="InterPro" id="IPR021202">
    <property type="entry name" value="Rv3654c-like"/>
</dbReference>
<dbReference type="RefSeq" id="WP_134715472.1">
    <property type="nucleotide sequence ID" value="NZ_SDKM01000007.1"/>
</dbReference>
<protein>
    <submittedName>
        <fullName evidence="2">Uncharacterized protein</fullName>
    </submittedName>
</protein>
<feature type="region of interest" description="Disordered" evidence="1">
    <location>
        <begin position="1"/>
        <end position="20"/>
    </location>
</feature>
<gene>
    <name evidence="2" type="ORF">EKO23_06715</name>
</gene>